<accession>A0A1T5KYA8</accession>
<gene>
    <name evidence="2" type="ORF">SAMN06309945_2665</name>
</gene>
<name>A0A1T5KYA8_9MICO</name>
<feature type="transmembrane region" description="Helical" evidence="1">
    <location>
        <begin position="48"/>
        <end position="77"/>
    </location>
</feature>
<protein>
    <submittedName>
        <fullName evidence="2">Uncharacterized protein</fullName>
    </submittedName>
</protein>
<dbReference type="RefSeq" id="WP_079728682.1">
    <property type="nucleotide sequence ID" value="NZ_FUZP01000003.1"/>
</dbReference>
<organism evidence="2 3">
    <name type="scientific">Okibacterium fritillariae</name>
    <dbReference type="NCBI Taxonomy" id="123320"/>
    <lineage>
        <taxon>Bacteria</taxon>
        <taxon>Bacillati</taxon>
        <taxon>Actinomycetota</taxon>
        <taxon>Actinomycetes</taxon>
        <taxon>Micrococcales</taxon>
        <taxon>Microbacteriaceae</taxon>
        <taxon>Okibacterium</taxon>
    </lineage>
</organism>
<proteinExistence type="predicted"/>
<keyword evidence="1" id="KW-1133">Transmembrane helix</keyword>
<dbReference type="Proteomes" id="UP000190857">
    <property type="component" value="Unassembled WGS sequence"/>
</dbReference>
<feature type="transmembrane region" description="Helical" evidence="1">
    <location>
        <begin position="9"/>
        <end position="28"/>
    </location>
</feature>
<evidence type="ECO:0000256" key="1">
    <source>
        <dbReference type="SAM" id="Phobius"/>
    </source>
</evidence>
<sequence>MTDRYTRSTLIAGVSLTVVGLVVRMWALDAVLTVNTFPTDTGGSGIGIVALQLISQILATVALPLGVALIGAAAVMVKIDRTAASQQDRSTDAVGG</sequence>
<reference evidence="2 3" key="1">
    <citation type="submission" date="2017-02" db="EMBL/GenBank/DDBJ databases">
        <authorList>
            <person name="Peterson S.W."/>
        </authorList>
    </citation>
    <scope>NUCLEOTIDE SEQUENCE [LARGE SCALE GENOMIC DNA]</scope>
    <source>
        <strain evidence="2 3">VKM Ac-2059</strain>
    </source>
</reference>
<keyword evidence="1" id="KW-0472">Membrane</keyword>
<dbReference type="EMBL" id="FUZP01000003">
    <property type="protein sequence ID" value="SKC68714.1"/>
    <property type="molecule type" value="Genomic_DNA"/>
</dbReference>
<dbReference type="OrthoDB" id="9857683at2"/>
<evidence type="ECO:0000313" key="2">
    <source>
        <dbReference type="EMBL" id="SKC68714.1"/>
    </source>
</evidence>
<keyword evidence="3" id="KW-1185">Reference proteome</keyword>
<evidence type="ECO:0000313" key="3">
    <source>
        <dbReference type="Proteomes" id="UP000190857"/>
    </source>
</evidence>
<keyword evidence="1" id="KW-0812">Transmembrane</keyword>
<dbReference type="AlphaFoldDB" id="A0A1T5KYA8"/>